<sequence length="98" mass="11247">MPNKAFAERMRLPFVKRVLFSLAGSKLDRKARSQGKRYEFIFVQADGEQLRRITDIVRDRNVHPAVDPHMFRFDDIQTALKLVAGMGGRASGKIVVRF</sequence>
<proteinExistence type="predicted"/>
<protein>
    <submittedName>
        <fullName evidence="1">Oxidoreductase</fullName>
    </submittedName>
</protein>
<reference evidence="1 2" key="1">
    <citation type="submission" date="2017-07" db="EMBL/GenBank/DDBJ databases">
        <title>Bifidobacterium novel species.</title>
        <authorList>
            <person name="Lugli G.A."/>
            <person name="Milani C."/>
            <person name="Duranti S."/>
            <person name="Mangifesta M."/>
        </authorList>
    </citation>
    <scope>NUCLEOTIDE SEQUENCE [LARGE SCALE GENOMIC DNA]</scope>
    <source>
        <strain evidence="2">Uis1B</strain>
    </source>
</reference>
<name>A0A2N5J8W4_9BIFI</name>
<accession>A0A2N5J8W4</accession>
<evidence type="ECO:0000313" key="1">
    <source>
        <dbReference type="EMBL" id="PLS30625.1"/>
    </source>
</evidence>
<comment type="caution">
    <text evidence="1">The sequence shown here is derived from an EMBL/GenBank/DDBJ whole genome shotgun (WGS) entry which is preliminary data.</text>
</comment>
<dbReference type="EMBL" id="NMWU01000027">
    <property type="protein sequence ID" value="PLS30625.1"/>
    <property type="molecule type" value="Genomic_DNA"/>
</dbReference>
<dbReference type="Proteomes" id="UP000235050">
    <property type="component" value="Unassembled WGS sequence"/>
</dbReference>
<dbReference type="Gene3D" id="3.40.50.720">
    <property type="entry name" value="NAD(P)-binding Rossmann-like Domain"/>
    <property type="match status" value="1"/>
</dbReference>
<dbReference type="Pfam" id="PF13602">
    <property type="entry name" value="ADH_zinc_N_2"/>
    <property type="match status" value="1"/>
</dbReference>
<keyword evidence="2" id="KW-1185">Reference proteome</keyword>
<dbReference type="Gene3D" id="3.90.180.10">
    <property type="entry name" value="Medium-chain alcohol dehydrogenases, catalytic domain"/>
    <property type="match status" value="1"/>
</dbReference>
<dbReference type="AlphaFoldDB" id="A0A2N5J8W4"/>
<evidence type="ECO:0000313" key="2">
    <source>
        <dbReference type="Proteomes" id="UP000235050"/>
    </source>
</evidence>
<organism evidence="1 2">
    <name type="scientific">Bifidobacterium margollesii</name>
    <dbReference type="NCBI Taxonomy" id="2020964"/>
    <lineage>
        <taxon>Bacteria</taxon>
        <taxon>Bacillati</taxon>
        <taxon>Actinomycetota</taxon>
        <taxon>Actinomycetes</taxon>
        <taxon>Bifidobacteriales</taxon>
        <taxon>Bifidobacteriaceae</taxon>
        <taxon>Bifidobacterium</taxon>
    </lineage>
</organism>
<gene>
    <name evidence="1" type="ORF">Uis1B_1545</name>
</gene>